<dbReference type="InterPro" id="IPR010982">
    <property type="entry name" value="Lambda_DNA-bd_dom_sf"/>
</dbReference>
<reference evidence="4" key="1">
    <citation type="journal article" date="2017" name="Acta Aliment.">
        <title>Plant polysaccharide degrading enzyme system of Thermpbifida cellulosilytica TB100 revealed by de novo genome project data.</title>
        <authorList>
            <person name="Toth A."/>
            <person name="Baka E."/>
            <person name="Luzics S."/>
            <person name="Bata-Vidacs I."/>
            <person name="Nagy I."/>
            <person name="Balint B."/>
            <person name="Herceg R."/>
            <person name="Olasz F."/>
            <person name="Wilk T."/>
            <person name="Nagy T."/>
            <person name="Kriszt B."/>
            <person name="Nagy I."/>
            <person name="Kukolya J."/>
        </authorList>
    </citation>
    <scope>NUCLEOTIDE SEQUENCE [LARGE SCALE GENOMIC DNA]</scope>
    <source>
        <strain evidence="4">TB100</strain>
    </source>
</reference>
<feature type="domain" description="HTH cro/C1-type" evidence="2">
    <location>
        <begin position="9"/>
        <end position="62"/>
    </location>
</feature>
<dbReference type="OrthoDB" id="3210663at2"/>
<dbReference type="Gene3D" id="1.10.260.40">
    <property type="entry name" value="lambda repressor-like DNA-binding domains"/>
    <property type="match status" value="1"/>
</dbReference>
<organism evidence="3 4">
    <name type="scientific">Thermobifida cellulosilytica TB100</name>
    <dbReference type="NCBI Taxonomy" id="665004"/>
    <lineage>
        <taxon>Bacteria</taxon>
        <taxon>Bacillati</taxon>
        <taxon>Actinomycetota</taxon>
        <taxon>Actinomycetes</taxon>
        <taxon>Streptosporangiales</taxon>
        <taxon>Nocardiopsidaceae</taxon>
        <taxon>Thermobifida</taxon>
    </lineage>
</organism>
<proteinExistence type="predicted"/>
<dbReference type="AlphaFoldDB" id="A0A147KKG6"/>
<dbReference type="PANTHER" id="PTHR46797:SF1">
    <property type="entry name" value="METHYLPHOSPHONATE SYNTHASE"/>
    <property type="match status" value="1"/>
</dbReference>
<evidence type="ECO:0000313" key="4">
    <source>
        <dbReference type="Proteomes" id="UP000074382"/>
    </source>
</evidence>
<dbReference type="Proteomes" id="UP000074382">
    <property type="component" value="Unassembled WGS sequence"/>
</dbReference>
<dbReference type="PROSITE" id="PS50943">
    <property type="entry name" value="HTH_CROC1"/>
    <property type="match status" value="1"/>
</dbReference>
<comment type="caution">
    <text evidence="3">The sequence shown here is derived from an EMBL/GenBank/DDBJ whole genome shotgun (WGS) entry which is preliminary data.</text>
</comment>
<protein>
    <recommendedName>
        <fullName evidence="2">HTH cro/C1-type domain-containing protein</fullName>
    </recommendedName>
</protein>
<sequence length="406" mass="44944">MQDSPGDRIREQRMLRGMTQEELAETAGMHPNTIRKIEQGGTARMDTLHRIARVLGVTTGSLISGQPARILRHGDDGKLDLLETRRAISPPVRLDGRPILDDDTEPDLDALRDAAVRLDAAYHGDRYTDLATIVPRLITSAHAAVAHHQHTPREAEARRLRAIVLQIGARYLTQVRAYDLAHMALTESVRDAAASGDEMVAAASVTGQAWVLIRQGRLDDAERLSALTAAEVEPRMSTATDEQLAAWGWLLLRASAAAARNNRPGESAEALALARTAAARLGREVYHDMRGWGAFGPLTVELRVVEAELVADRPDRVLALSERLPQVRGRTSSDSWHRHQLDVAEAYARLRRDSEATQVLTELRHEAPAWLRHQRMAQETLTSVVGRRKRALTREQRALVELFGAA</sequence>
<dbReference type="InterPro" id="IPR050807">
    <property type="entry name" value="TransReg_Diox_bact_type"/>
</dbReference>
<accession>A0A147KKG6</accession>
<dbReference type="GO" id="GO:0003677">
    <property type="term" value="F:DNA binding"/>
    <property type="evidence" value="ECO:0007669"/>
    <property type="project" value="UniProtKB-KW"/>
</dbReference>
<keyword evidence="4" id="KW-1185">Reference proteome</keyword>
<evidence type="ECO:0000313" key="3">
    <source>
        <dbReference type="EMBL" id="KUP97768.1"/>
    </source>
</evidence>
<dbReference type="InterPro" id="IPR001387">
    <property type="entry name" value="Cro/C1-type_HTH"/>
</dbReference>
<dbReference type="EMBL" id="LGEM01000020">
    <property type="protein sequence ID" value="KUP97768.1"/>
    <property type="molecule type" value="Genomic_DNA"/>
</dbReference>
<dbReference type="CDD" id="cd00093">
    <property type="entry name" value="HTH_XRE"/>
    <property type="match status" value="1"/>
</dbReference>
<evidence type="ECO:0000256" key="1">
    <source>
        <dbReference type="ARBA" id="ARBA00023125"/>
    </source>
</evidence>
<dbReference type="SUPFAM" id="SSF47413">
    <property type="entry name" value="lambda repressor-like DNA-binding domains"/>
    <property type="match status" value="1"/>
</dbReference>
<dbReference type="Pfam" id="PF01381">
    <property type="entry name" value="HTH_3"/>
    <property type="match status" value="1"/>
</dbReference>
<dbReference type="SMART" id="SM00530">
    <property type="entry name" value="HTH_XRE"/>
    <property type="match status" value="1"/>
</dbReference>
<keyword evidence="1" id="KW-0238">DNA-binding</keyword>
<dbReference type="RefSeq" id="WP_068755157.1">
    <property type="nucleotide sequence ID" value="NZ_KQ950181.1"/>
</dbReference>
<gene>
    <name evidence="3" type="ORF">AC529_04765</name>
</gene>
<dbReference type="PATRIC" id="fig|665004.4.peg.1722"/>
<dbReference type="GO" id="GO:0003700">
    <property type="term" value="F:DNA-binding transcription factor activity"/>
    <property type="evidence" value="ECO:0007669"/>
    <property type="project" value="TreeGrafter"/>
</dbReference>
<dbReference type="GO" id="GO:0005829">
    <property type="term" value="C:cytosol"/>
    <property type="evidence" value="ECO:0007669"/>
    <property type="project" value="TreeGrafter"/>
</dbReference>
<dbReference type="STRING" id="665004.AC529_04765"/>
<name>A0A147KKG6_THECS</name>
<dbReference type="PANTHER" id="PTHR46797">
    <property type="entry name" value="HTH-TYPE TRANSCRIPTIONAL REGULATOR"/>
    <property type="match status" value="1"/>
</dbReference>
<evidence type="ECO:0000259" key="2">
    <source>
        <dbReference type="PROSITE" id="PS50943"/>
    </source>
</evidence>